<organism evidence="1 2">
    <name type="scientific">Paracoccus versutus</name>
    <name type="common">Thiobacillus versutus</name>
    <dbReference type="NCBI Taxonomy" id="34007"/>
    <lineage>
        <taxon>Bacteria</taxon>
        <taxon>Pseudomonadati</taxon>
        <taxon>Pseudomonadota</taxon>
        <taxon>Alphaproteobacteria</taxon>
        <taxon>Rhodobacterales</taxon>
        <taxon>Paracoccaceae</taxon>
        <taxon>Paracoccus</taxon>
    </lineage>
</organism>
<protein>
    <submittedName>
        <fullName evidence="1">Uncharacterized protein</fullName>
    </submittedName>
</protein>
<comment type="caution">
    <text evidence="1">The sequence shown here is derived from an EMBL/GenBank/DDBJ whole genome shotgun (WGS) entry which is preliminary data.</text>
</comment>
<evidence type="ECO:0000313" key="2">
    <source>
        <dbReference type="Proteomes" id="UP000256794"/>
    </source>
</evidence>
<dbReference type="AlphaFoldDB" id="A0AAQ0KKC3"/>
<proteinExistence type="predicted"/>
<evidence type="ECO:0000313" key="1">
    <source>
        <dbReference type="EMBL" id="REG33761.1"/>
    </source>
</evidence>
<keyword evidence="2" id="KW-1185">Reference proteome</keyword>
<gene>
    <name evidence="1" type="ORF">ATH84_104232</name>
</gene>
<name>A0AAQ0KKC3_PARVE</name>
<dbReference type="EMBL" id="QUMX01000042">
    <property type="protein sequence ID" value="REG33761.1"/>
    <property type="molecule type" value="Genomic_DNA"/>
</dbReference>
<sequence>MPWSHQANLDMQEIKRLTDADDSEMEQLMASMGQWARANLNGRHFIPFGRFRDHGVSFVVENGEIMSAQYGDTL</sequence>
<accession>A0AAQ0KKC3</accession>
<reference evidence="1 2" key="1">
    <citation type="submission" date="2018-08" db="EMBL/GenBank/DDBJ databases">
        <title>Genomic Encyclopedia of Archaeal and Bacterial Type Strains, Phase II (KMG-II): from individual species to whole genera.</title>
        <authorList>
            <person name="Goeker M."/>
        </authorList>
    </citation>
    <scope>NUCLEOTIDE SEQUENCE [LARGE SCALE GENOMIC DNA]</scope>
    <source>
        <strain evidence="1 2">DSM 582</strain>
    </source>
</reference>
<dbReference type="Proteomes" id="UP000256794">
    <property type="component" value="Unassembled WGS sequence"/>
</dbReference>